<dbReference type="RefSeq" id="WP_219481443.1">
    <property type="nucleotide sequence ID" value="NZ_JAHXCT010000004.1"/>
</dbReference>
<accession>A0ABS6YFP9</accession>
<name>A0ABS6YFP9_9BACT</name>
<proteinExistence type="predicted"/>
<gene>
    <name evidence="1" type="ORF">KZO38_07130</name>
</gene>
<reference evidence="1 2" key="1">
    <citation type="submission" date="2021-07" db="EMBL/GenBank/DDBJ databases">
        <title>Genomic diversity and antimicrobial resistance of Prevotella spp. isolated from chronic lung disease airways.</title>
        <authorList>
            <person name="Webb K.A."/>
            <person name="Olagoke O.S."/>
            <person name="Baird T."/>
            <person name="Neill J."/>
            <person name="Pham A."/>
            <person name="Wells T.J."/>
            <person name="Ramsay K.A."/>
            <person name="Bell S.C."/>
            <person name="Sarovich D.S."/>
            <person name="Price E.P."/>
        </authorList>
    </citation>
    <scope>NUCLEOTIDE SEQUENCE [LARGE SCALE GENOMIC DNA]</scope>
    <source>
        <strain evidence="1 2">SCHI0011.S.12</strain>
    </source>
</reference>
<sequence length="427" mass="46640">MKKLIIMAFAISALLSGCDSWVDKAETPSNTLTYDELKRPSMIATLQSNNISDGPMVAFVKTLQGEAAAQSFLALGTTVDELTEGTIPNALLYRHISSDNITPSSGTQNDLWNRLQNYYARSIEVLNVANELPDNNTKATNLSKAYGGYIGNLHAGYALQLLAECFSTTPAAEGGSIRLNNALVSHEALLTMAQNHFNKALEFVQMQAIKDASGFNYNAAVRQINTYKLRLAMHQQRYSDAATLVALAINDSEQVEVIYNNDGSDNPLYAAIGPNARDVQVTANLEAARSTTAEQNALPLKHASVDKKNPNRYNIYASALSRKGALVIADAADIHFIKAELIVRGVLSGDALVEVNKVIAKYNASDAETATPSLERIATLRRIYLALRGERTADIRRGLEQGSAATKWQQRKTKWLPLPEKELENLP</sequence>
<keyword evidence="2" id="KW-1185">Reference proteome</keyword>
<evidence type="ECO:0000313" key="2">
    <source>
        <dbReference type="Proteomes" id="UP000788426"/>
    </source>
</evidence>
<dbReference type="PROSITE" id="PS51257">
    <property type="entry name" value="PROKAR_LIPOPROTEIN"/>
    <property type="match status" value="1"/>
</dbReference>
<protein>
    <recommendedName>
        <fullName evidence="3">Lipoprotein</fullName>
    </recommendedName>
</protein>
<dbReference type="EMBL" id="JAHXCT010000004">
    <property type="protein sequence ID" value="MBW4769534.1"/>
    <property type="molecule type" value="Genomic_DNA"/>
</dbReference>
<evidence type="ECO:0008006" key="3">
    <source>
        <dbReference type="Google" id="ProtNLM"/>
    </source>
</evidence>
<organism evidence="1 2">
    <name type="scientific">Hoylesella nanceiensis</name>
    <dbReference type="NCBI Taxonomy" id="425941"/>
    <lineage>
        <taxon>Bacteria</taxon>
        <taxon>Pseudomonadati</taxon>
        <taxon>Bacteroidota</taxon>
        <taxon>Bacteroidia</taxon>
        <taxon>Bacteroidales</taxon>
        <taxon>Prevotellaceae</taxon>
        <taxon>Hoylesella</taxon>
    </lineage>
</organism>
<evidence type="ECO:0000313" key="1">
    <source>
        <dbReference type="EMBL" id="MBW4769534.1"/>
    </source>
</evidence>
<dbReference type="Proteomes" id="UP000788426">
    <property type="component" value="Unassembled WGS sequence"/>
</dbReference>
<comment type="caution">
    <text evidence="1">The sequence shown here is derived from an EMBL/GenBank/DDBJ whole genome shotgun (WGS) entry which is preliminary data.</text>
</comment>